<dbReference type="InterPro" id="IPR009983">
    <property type="entry name" value="UPF0358"/>
</dbReference>
<comment type="caution">
    <text evidence="1">The sequence shown here is derived from an EMBL/GenBank/DDBJ whole genome shotgun (WGS) entry which is preliminary data.</text>
</comment>
<dbReference type="Proteomes" id="UP001501166">
    <property type="component" value="Unassembled WGS sequence"/>
</dbReference>
<accession>A0ABP3HCH5</accession>
<dbReference type="EMBL" id="BAAACW010000112">
    <property type="protein sequence ID" value="GAA0366252.1"/>
    <property type="molecule type" value="Genomic_DNA"/>
</dbReference>
<dbReference type="Pfam" id="PF07408">
    <property type="entry name" value="DUF1507"/>
    <property type="match status" value="1"/>
</dbReference>
<dbReference type="InterPro" id="IPR036270">
    <property type="entry name" value="UPF0358_sf"/>
</dbReference>
<dbReference type="Gene3D" id="1.10.287.750">
    <property type="entry name" value="SO2669-like"/>
    <property type="match status" value="1"/>
</dbReference>
<reference evidence="2" key="1">
    <citation type="journal article" date="2019" name="Int. J. Syst. Evol. Microbiol.">
        <title>The Global Catalogue of Microorganisms (GCM) 10K type strain sequencing project: providing services to taxonomists for standard genome sequencing and annotation.</title>
        <authorList>
            <consortium name="The Broad Institute Genomics Platform"/>
            <consortium name="The Broad Institute Genome Sequencing Center for Infectious Disease"/>
            <person name="Wu L."/>
            <person name="Ma J."/>
        </authorList>
    </citation>
    <scope>NUCLEOTIDE SEQUENCE [LARGE SCALE GENOMIC DNA]</scope>
    <source>
        <strain evidence="2">JCM 12662</strain>
    </source>
</reference>
<evidence type="ECO:0000313" key="1">
    <source>
        <dbReference type="EMBL" id="GAA0366252.1"/>
    </source>
</evidence>
<protein>
    <submittedName>
        <fullName evidence="1">YlaN family protein</fullName>
    </submittedName>
</protein>
<organism evidence="1 2">
    <name type="scientific">Alkalibacterium iburiense</name>
    <dbReference type="NCBI Taxonomy" id="290589"/>
    <lineage>
        <taxon>Bacteria</taxon>
        <taxon>Bacillati</taxon>
        <taxon>Bacillota</taxon>
        <taxon>Bacilli</taxon>
        <taxon>Lactobacillales</taxon>
        <taxon>Carnobacteriaceae</taxon>
        <taxon>Alkalibacterium</taxon>
    </lineage>
</organism>
<evidence type="ECO:0000313" key="2">
    <source>
        <dbReference type="Proteomes" id="UP001501166"/>
    </source>
</evidence>
<proteinExistence type="predicted"/>
<dbReference type="RefSeq" id="WP_343755864.1">
    <property type="nucleotide sequence ID" value="NZ_BAAACW010000112.1"/>
</dbReference>
<gene>
    <name evidence="1" type="ORF">GCM10008932_18020</name>
</gene>
<name>A0ABP3HCH5_9LACT</name>
<sequence>MDQLKNELAREVLKDDAKKITALIENQKHLCVSCPAFEEVIDTQMFGFSKKVEFAISMNMIEEEEGQLMLSTLEKHLNDVYSNAFEQNKNN</sequence>
<keyword evidence="2" id="KW-1185">Reference proteome</keyword>
<dbReference type="SUPFAM" id="SSF140404">
    <property type="entry name" value="EF2458-like"/>
    <property type="match status" value="1"/>
</dbReference>